<evidence type="ECO:0000313" key="2">
    <source>
        <dbReference type="Proteomes" id="UP001281147"/>
    </source>
</evidence>
<reference evidence="1" key="1">
    <citation type="submission" date="2023-07" db="EMBL/GenBank/DDBJ databases">
        <title>Black Yeasts Isolated from many extreme environments.</title>
        <authorList>
            <person name="Coleine C."/>
            <person name="Stajich J.E."/>
            <person name="Selbmann L."/>
        </authorList>
    </citation>
    <scope>NUCLEOTIDE SEQUENCE</scope>
    <source>
        <strain evidence="1">CCFEE 5714</strain>
    </source>
</reference>
<evidence type="ECO:0000313" key="1">
    <source>
        <dbReference type="EMBL" id="KAK3718034.1"/>
    </source>
</evidence>
<name>A0ACC3NKD1_9PEZI</name>
<proteinExistence type="predicted"/>
<keyword evidence="2" id="KW-1185">Reference proteome</keyword>
<dbReference type="Proteomes" id="UP001281147">
    <property type="component" value="Unassembled WGS sequence"/>
</dbReference>
<comment type="caution">
    <text evidence="1">The sequence shown here is derived from an EMBL/GenBank/DDBJ whole genome shotgun (WGS) entry which is preliminary data.</text>
</comment>
<dbReference type="EMBL" id="JAUTXU010000034">
    <property type="protein sequence ID" value="KAK3718034.1"/>
    <property type="molecule type" value="Genomic_DNA"/>
</dbReference>
<organism evidence="1 2">
    <name type="scientific">Vermiconidia calcicola</name>
    <dbReference type="NCBI Taxonomy" id="1690605"/>
    <lineage>
        <taxon>Eukaryota</taxon>
        <taxon>Fungi</taxon>
        <taxon>Dikarya</taxon>
        <taxon>Ascomycota</taxon>
        <taxon>Pezizomycotina</taxon>
        <taxon>Dothideomycetes</taxon>
        <taxon>Dothideomycetidae</taxon>
        <taxon>Mycosphaerellales</taxon>
        <taxon>Extremaceae</taxon>
        <taxon>Vermiconidia</taxon>
    </lineage>
</organism>
<gene>
    <name evidence="1" type="ORF">LTR37_005460</name>
</gene>
<accession>A0ACC3NKD1</accession>
<protein>
    <submittedName>
        <fullName evidence="1">Uncharacterized protein</fullName>
    </submittedName>
</protein>
<sequence>MDPTLEEQMQDFLVSKLRESYPYMKTRTSDIIVERCKALLGKEVDAQNKSRISFLSLSAELRNRIYALVLSPEEEGEGGAPGSTAICVNGLRDECDEWDGYIYTFGEVTSWAKQPSLTRVSHRIRLESLPVYYGNNRFIVYPAGWDEGDRYVRLGPYPTAISWLKSIGKHNAALLNDIQIRFRGCNFKDWIPAKRFIGITQQHGIELSQACIKGYVADRRIAVPEAQRVWGEEHKWVQIWGEVDEGQDDYHKEDDELGVNLAAPEFVNDSWEPLKYTRTRYV</sequence>